<evidence type="ECO:0008006" key="4">
    <source>
        <dbReference type="Google" id="ProtNLM"/>
    </source>
</evidence>
<accession>A0A022RNP3</accession>
<dbReference type="STRING" id="4155.A0A022RNP3"/>
<dbReference type="EMBL" id="KI630398">
    <property type="protein sequence ID" value="EYU40545.1"/>
    <property type="molecule type" value="Genomic_DNA"/>
</dbReference>
<keyword evidence="1" id="KW-1133">Transmembrane helix</keyword>
<protein>
    <recommendedName>
        <fullName evidence="4">SNARE associated Golgi protein family</fullName>
    </recommendedName>
</protein>
<dbReference type="AlphaFoldDB" id="A0A022RNP3"/>
<organism evidence="2 3">
    <name type="scientific">Erythranthe guttata</name>
    <name type="common">Yellow monkey flower</name>
    <name type="synonym">Mimulus guttatus</name>
    <dbReference type="NCBI Taxonomy" id="4155"/>
    <lineage>
        <taxon>Eukaryota</taxon>
        <taxon>Viridiplantae</taxon>
        <taxon>Streptophyta</taxon>
        <taxon>Embryophyta</taxon>
        <taxon>Tracheophyta</taxon>
        <taxon>Spermatophyta</taxon>
        <taxon>Magnoliopsida</taxon>
        <taxon>eudicotyledons</taxon>
        <taxon>Gunneridae</taxon>
        <taxon>Pentapetalae</taxon>
        <taxon>asterids</taxon>
        <taxon>lamiids</taxon>
        <taxon>Lamiales</taxon>
        <taxon>Phrymaceae</taxon>
        <taxon>Erythranthe</taxon>
    </lineage>
</organism>
<dbReference type="PANTHER" id="PTHR46431:SF7">
    <property type="entry name" value="SNARE ASSOCIATED GOLGI PROTEIN FAMILY"/>
    <property type="match status" value="1"/>
</dbReference>
<reference evidence="2 3" key="1">
    <citation type="journal article" date="2013" name="Proc. Natl. Acad. Sci. U.S.A.">
        <title>Fine-scale variation in meiotic recombination in Mimulus inferred from population shotgun sequencing.</title>
        <authorList>
            <person name="Hellsten U."/>
            <person name="Wright K.M."/>
            <person name="Jenkins J."/>
            <person name="Shu S."/>
            <person name="Yuan Y."/>
            <person name="Wessler S.R."/>
            <person name="Schmutz J."/>
            <person name="Willis J.H."/>
            <person name="Rokhsar D.S."/>
        </authorList>
    </citation>
    <scope>NUCLEOTIDE SEQUENCE [LARGE SCALE GENOMIC DNA]</scope>
    <source>
        <strain evidence="3">cv. DUN x IM62</strain>
    </source>
</reference>
<dbReference type="Proteomes" id="UP000030748">
    <property type="component" value="Unassembled WGS sequence"/>
</dbReference>
<feature type="transmembrane region" description="Helical" evidence="1">
    <location>
        <begin position="131"/>
        <end position="157"/>
    </location>
</feature>
<keyword evidence="1" id="KW-0472">Membrane</keyword>
<evidence type="ECO:0000256" key="1">
    <source>
        <dbReference type="SAM" id="Phobius"/>
    </source>
</evidence>
<name>A0A022RNP3_ERYGU</name>
<feature type="transmembrane region" description="Helical" evidence="1">
    <location>
        <begin position="100"/>
        <end position="119"/>
    </location>
</feature>
<keyword evidence="3" id="KW-1185">Reference proteome</keyword>
<sequence length="280" mass="31323">MTYNAAGDEDLRMDREYVKLEGGGGDGSPPCAAAVASRYCGDGCGLGRRSLWWWGKLLLLVVFAGLFAAVIFKWVGPFLMDKGIIPIINWEMKTFSKTKLALVVFGSLTIFPSLLLPSSPSMWVAGMTFGYVYGFLLVIGAVAIGVSVPYFIGSLFYHKIQVWLDRYPKKASVIRLAGEGDSFNQFRAVAFIRISPFPYIWHLHKNVGRCFIRSAVFDSFSDNIKPSWLWHYCYNNSNCHVVRQTKVEGTEDGRGSSVKVIACFSYRASNGNYEFLSIYT</sequence>
<evidence type="ECO:0000313" key="2">
    <source>
        <dbReference type="EMBL" id="EYU40545.1"/>
    </source>
</evidence>
<proteinExistence type="predicted"/>
<gene>
    <name evidence="2" type="ORF">MIMGU_mgv1a011468mg</name>
</gene>
<dbReference type="eggNOG" id="ENOG502QV3G">
    <property type="taxonomic scope" value="Eukaryota"/>
</dbReference>
<keyword evidence="1" id="KW-0812">Transmembrane</keyword>
<feature type="transmembrane region" description="Helical" evidence="1">
    <location>
        <begin position="57"/>
        <end position="79"/>
    </location>
</feature>
<dbReference type="PANTHER" id="PTHR46431">
    <property type="entry name" value="EXPRESSED PROTEIN"/>
    <property type="match status" value="1"/>
</dbReference>
<evidence type="ECO:0000313" key="3">
    <source>
        <dbReference type="Proteomes" id="UP000030748"/>
    </source>
</evidence>